<organism evidence="2 3">
    <name type="scientific">Blattamonas nauphoetae</name>
    <dbReference type="NCBI Taxonomy" id="2049346"/>
    <lineage>
        <taxon>Eukaryota</taxon>
        <taxon>Metamonada</taxon>
        <taxon>Preaxostyla</taxon>
        <taxon>Oxymonadida</taxon>
        <taxon>Blattamonas</taxon>
    </lineage>
</organism>
<keyword evidence="1" id="KW-0472">Membrane</keyword>
<reference evidence="2 3" key="1">
    <citation type="journal article" date="2022" name="bioRxiv">
        <title>Genomics of Preaxostyla Flagellates Illuminates Evolutionary Transitions and the Path Towards Mitochondrial Loss.</title>
        <authorList>
            <person name="Novak L.V.F."/>
            <person name="Treitli S.C."/>
            <person name="Pyrih J."/>
            <person name="Halakuc P."/>
            <person name="Pipaliya S.V."/>
            <person name="Vacek V."/>
            <person name="Brzon O."/>
            <person name="Soukal P."/>
            <person name="Eme L."/>
            <person name="Dacks J.B."/>
            <person name="Karnkowska A."/>
            <person name="Elias M."/>
            <person name="Hampl V."/>
        </authorList>
    </citation>
    <scope>NUCLEOTIDE SEQUENCE [LARGE SCALE GENOMIC DNA]</scope>
    <source>
        <strain evidence="2">NAU3</strain>
        <tissue evidence="2">Gut</tissue>
    </source>
</reference>
<keyword evidence="1" id="KW-1133">Transmembrane helix</keyword>
<evidence type="ECO:0000313" key="3">
    <source>
        <dbReference type="Proteomes" id="UP001281761"/>
    </source>
</evidence>
<feature type="transmembrane region" description="Helical" evidence="1">
    <location>
        <begin position="115"/>
        <end position="139"/>
    </location>
</feature>
<proteinExistence type="predicted"/>
<name>A0ABQ9Y6S1_9EUKA</name>
<dbReference type="Proteomes" id="UP001281761">
    <property type="component" value="Unassembled WGS sequence"/>
</dbReference>
<keyword evidence="1" id="KW-0812">Transmembrane</keyword>
<protein>
    <submittedName>
        <fullName evidence="2">Uncharacterized protein</fullName>
    </submittedName>
</protein>
<gene>
    <name evidence="2" type="ORF">BLNAU_5486</name>
</gene>
<evidence type="ECO:0000256" key="1">
    <source>
        <dbReference type="SAM" id="Phobius"/>
    </source>
</evidence>
<keyword evidence="3" id="KW-1185">Reference proteome</keyword>
<sequence>MFCFLKALKTHRTDVDERNERRNRLSRITPIHFCGFSSDVGNTLIAGADEQILSESWNETHINLSIPLSSLSTLSFDEGWTARFVFGKNELTDSFTFLKTLKERKAESLQQTLPWLIPVIVCSVLLLLAVLVVVVVVVCRRRRQTAKSDSSTLLSQQELSEDDVAKMEVEMHAYPTTNGLIGH</sequence>
<evidence type="ECO:0000313" key="2">
    <source>
        <dbReference type="EMBL" id="KAK2959437.1"/>
    </source>
</evidence>
<dbReference type="EMBL" id="JARBJD010000029">
    <property type="protein sequence ID" value="KAK2959437.1"/>
    <property type="molecule type" value="Genomic_DNA"/>
</dbReference>
<comment type="caution">
    <text evidence="2">The sequence shown here is derived from an EMBL/GenBank/DDBJ whole genome shotgun (WGS) entry which is preliminary data.</text>
</comment>
<accession>A0ABQ9Y6S1</accession>